<dbReference type="InterPro" id="IPR002048">
    <property type="entry name" value="EF_hand_dom"/>
</dbReference>
<dbReference type="SMART" id="SM00054">
    <property type="entry name" value="EFh"/>
    <property type="match status" value="2"/>
</dbReference>
<dbReference type="InterPro" id="IPR029052">
    <property type="entry name" value="Metallo-depent_PP-like"/>
</dbReference>
<dbReference type="Pfam" id="PF13499">
    <property type="entry name" value="EF-hand_7"/>
    <property type="match status" value="1"/>
</dbReference>
<evidence type="ECO:0000313" key="4">
    <source>
        <dbReference type="EMBL" id="GMH89481.1"/>
    </source>
</evidence>
<evidence type="ECO:0000256" key="2">
    <source>
        <dbReference type="ARBA" id="ARBA00022837"/>
    </source>
</evidence>
<comment type="caution">
    <text evidence="4">The sequence shown here is derived from an EMBL/GenBank/DDBJ whole genome shotgun (WGS) entry which is preliminary data.</text>
</comment>
<dbReference type="CDD" id="cd00051">
    <property type="entry name" value="EFh"/>
    <property type="match status" value="1"/>
</dbReference>
<dbReference type="PROSITE" id="PS50222">
    <property type="entry name" value="EF_HAND_2"/>
    <property type="match status" value="2"/>
</dbReference>
<dbReference type="InterPro" id="IPR036907">
    <property type="entry name" value="5'-Nucleotdase_C_sf"/>
</dbReference>
<dbReference type="InterPro" id="IPR018247">
    <property type="entry name" value="EF_Hand_1_Ca_BS"/>
</dbReference>
<organism evidence="4 5">
    <name type="scientific">Triparma laevis f. inornata</name>
    <dbReference type="NCBI Taxonomy" id="1714386"/>
    <lineage>
        <taxon>Eukaryota</taxon>
        <taxon>Sar</taxon>
        <taxon>Stramenopiles</taxon>
        <taxon>Ochrophyta</taxon>
        <taxon>Bolidophyceae</taxon>
        <taxon>Parmales</taxon>
        <taxon>Triparmaceae</taxon>
        <taxon>Triparma</taxon>
    </lineage>
</organism>
<accession>A0A9W7BFA1</accession>
<dbReference type="Gene3D" id="3.60.21.10">
    <property type="match status" value="1"/>
</dbReference>
<protein>
    <recommendedName>
        <fullName evidence="3">EF-hand domain-containing protein</fullName>
    </recommendedName>
</protein>
<dbReference type="SUPFAM" id="SSF56300">
    <property type="entry name" value="Metallo-dependent phosphatases"/>
    <property type="match status" value="1"/>
</dbReference>
<dbReference type="SUPFAM" id="SSF55816">
    <property type="entry name" value="5'-nucleotidase (syn. UDP-sugar hydrolase), C-terminal domain"/>
    <property type="match status" value="1"/>
</dbReference>
<dbReference type="Gene3D" id="3.90.780.10">
    <property type="entry name" value="5'-Nucleotidase, C-terminal domain"/>
    <property type="match status" value="1"/>
</dbReference>
<evidence type="ECO:0000259" key="3">
    <source>
        <dbReference type="PROSITE" id="PS50222"/>
    </source>
</evidence>
<dbReference type="GO" id="GO:0009166">
    <property type="term" value="P:nucleotide catabolic process"/>
    <property type="evidence" value="ECO:0007669"/>
    <property type="project" value="InterPro"/>
</dbReference>
<dbReference type="Proteomes" id="UP001162640">
    <property type="component" value="Unassembled WGS sequence"/>
</dbReference>
<evidence type="ECO:0000256" key="1">
    <source>
        <dbReference type="ARBA" id="ARBA00006654"/>
    </source>
</evidence>
<evidence type="ECO:0000313" key="5">
    <source>
        <dbReference type="Proteomes" id="UP001162640"/>
    </source>
</evidence>
<proteinExistence type="inferred from homology"/>
<dbReference type="PANTHER" id="PTHR11575:SF48">
    <property type="entry name" value="5'-NUCLEOTIDASE"/>
    <property type="match status" value="1"/>
</dbReference>
<reference evidence="5" key="1">
    <citation type="journal article" date="2023" name="Commun. Biol.">
        <title>Genome analysis of Parmales, the sister group of diatoms, reveals the evolutionary specialization of diatoms from phago-mixotrophs to photoautotrophs.</title>
        <authorList>
            <person name="Ban H."/>
            <person name="Sato S."/>
            <person name="Yoshikawa S."/>
            <person name="Yamada K."/>
            <person name="Nakamura Y."/>
            <person name="Ichinomiya M."/>
            <person name="Sato N."/>
            <person name="Blanc-Mathieu R."/>
            <person name="Endo H."/>
            <person name="Kuwata A."/>
            <person name="Ogata H."/>
        </authorList>
    </citation>
    <scope>NUCLEOTIDE SEQUENCE [LARGE SCALE GENOMIC DNA]</scope>
</reference>
<dbReference type="PANTHER" id="PTHR11575">
    <property type="entry name" value="5'-NUCLEOTIDASE-RELATED"/>
    <property type="match status" value="1"/>
</dbReference>
<dbReference type="Pfam" id="PF02872">
    <property type="entry name" value="5_nucleotid_C"/>
    <property type="match status" value="1"/>
</dbReference>
<name>A0A9W7BFA1_9STRA</name>
<comment type="similarity">
    <text evidence="1">Belongs to the 5'-nucleotidase family.</text>
</comment>
<dbReference type="InterPro" id="IPR008334">
    <property type="entry name" value="5'-Nucleotdase_C"/>
</dbReference>
<dbReference type="EMBL" id="BLQM01000431">
    <property type="protein sequence ID" value="GMH89481.1"/>
    <property type="molecule type" value="Genomic_DNA"/>
</dbReference>
<gene>
    <name evidence="4" type="ORF">TL16_g11468</name>
</gene>
<feature type="domain" description="EF-hand" evidence="3">
    <location>
        <begin position="510"/>
        <end position="536"/>
    </location>
</feature>
<dbReference type="PROSITE" id="PS00018">
    <property type="entry name" value="EF_HAND_1"/>
    <property type="match status" value="2"/>
</dbReference>
<dbReference type="GO" id="GO:0005509">
    <property type="term" value="F:calcium ion binding"/>
    <property type="evidence" value="ECO:0007669"/>
    <property type="project" value="InterPro"/>
</dbReference>
<dbReference type="GO" id="GO:0016787">
    <property type="term" value="F:hydrolase activity"/>
    <property type="evidence" value="ECO:0007669"/>
    <property type="project" value="InterPro"/>
</dbReference>
<dbReference type="SUPFAM" id="SSF47473">
    <property type="entry name" value="EF-hand"/>
    <property type="match status" value="1"/>
</dbReference>
<dbReference type="InterPro" id="IPR011992">
    <property type="entry name" value="EF-hand-dom_pair"/>
</dbReference>
<sequence length="575" mass="65087">MHRTLPHLRTFRLTTFNDCYTLQNLPRLTTYLASNPSDAVVLAGDFLSPSTLSSIDFGIGMISTLRASGVTHLSLGNHEADFKLPLLSSRLKSFNKTGKILNSNILGLKDVTCEVDVIKKDGLSICLHGYIGDEINMFRDGTFKGKKKCQNYKCLHKNIDIFLAPINFLTPIAFLKKGLKISPVFETFQNILSTHPSISLHIPLTHQSISYDILFAKKIANLGITTIIVGGHEHEKFDDLIQENEDCVRIIKTGENCERVSVIDFKFDDVEDKLLDINVEFVEMKDYEPCPVVQKIADKHLSVLESMEETSIITTNLLPKIFENRPLSSLRTRFEQMSVGCFICSAIKLELDVDYCIINGATIKGGVIYEEGEMSYAELKKELPFPTKIVVVEMKRKVLEEAVEWSRNNIEDGSMDETHPEVEVARRGYLQVDFDLEINPVGDPEELVTVALPRNLMAGFCKIKPLIEFGKELKDKGIYPNEDSIIKAVDIVVRFCCKERWVSLSEETSFDEIDLNHDGMLDASEIKLAMARFLGTEPQDFFVEQMIEAIDEDHNGTIEIEEFKQLMAAVRRRKE</sequence>
<dbReference type="Gene3D" id="1.10.238.10">
    <property type="entry name" value="EF-hand"/>
    <property type="match status" value="1"/>
</dbReference>
<dbReference type="AlphaFoldDB" id="A0A9W7BFA1"/>
<dbReference type="InterPro" id="IPR006179">
    <property type="entry name" value="5_nucleotidase/apyrase"/>
</dbReference>
<keyword evidence="2" id="KW-0106">Calcium</keyword>
<feature type="domain" description="EF-hand" evidence="3">
    <location>
        <begin position="538"/>
        <end position="573"/>
    </location>
</feature>